<feature type="compositionally biased region" description="Low complexity" evidence="1">
    <location>
        <begin position="94"/>
        <end position="110"/>
    </location>
</feature>
<feature type="region of interest" description="Disordered" evidence="1">
    <location>
        <begin position="68"/>
        <end position="136"/>
    </location>
</feature>
<dbReference type="Proteomes" id="UP001153269">
    <property type="component" value="Unassembled WGS sequence"/>
</dbReference>
<keyword evidence="3" id="KW-1185">Reference proteome</keyword>
<gene>
    <name evidence="2" type="ORF">PLEPLA_LOCUS17703</name>
</gene>
<evidence type="ECO:0000313" key="2">
    <source>
        <dbReference type="EMBL" id="CAB1429723.1"/>
    </source>
</evidence>
<evidence type="ECO:0000256" key="1">
    <source>
        <dbReference type="SAM" id="MobiDB-lite"/>
    </source>
</evidence>
<accession>A0A9N7YL85</accession>
<evidence type="ECO:0000313" key="3">
    <source>
        <dbReference type="Proteomes" id="UP001153269"/>
    </source>
</evidence>
<reference evidence="2" key="1">
    <citation type="submission" date="2020-03" db="EMBL/GenBank/DDBJ databases">
        <authorList>
            <person name="Weist P."/>
        </authorList>
    </citation>
    <scope>NUCLEOTIDE SEQUENCE</scope>
</reference>
<sequence>MKKEFKYIRTKKKMSTWTDNRIQELLVMGAHVGVDVLQTETLSFPLQDFYIISGLRCISPHLNDVEQCGSQRNKRKRVGGKAPQAQKRGRVKGLLPEPETKPPSTKPLTPQQDFREGFDQMSRPEQAPSHFHMGFI</sequence>
<proteinExistence type="predicted"/>
<dbReference type="AlphaFoldDB" id="A0A9N7YL85"/>
<organism evidence="2 3">
    <name type="scientific">Pleuronectes platessa</name>
    <name type="common">European plaice</name>
    <dbReference type="NCBI Taxonomy" id="8262"/>
    <lineage>
        <taxon>Eukaryota</taxon>
        <taxon>Metazoa</taxon>
        <taxon>Chordata</taxon>
        <taxon>Craniata</taxon>
        <taxon>Vertebrata</taxon>
        <taxon>Euteleostomi</taxon>
        <taxon>Actinopterygii</taxon>
        <taxon>Neopterygii</taxon>
        <taxon>Teleostei</taxon>
        <taxon>Neoteleostei</taxon>
        <taxon>Acanthomorphata</taxon>
        <taxon>Carangaria</taxon>
        <taxon>Pleuronectiformes</taxon>
        <taxon>Pleuronectoidei</taxon>
        <taxon>Pleuronectidae</taxon>
        <taxon>Pleuronectes</taxon>
    </lineage>
</organism>
<comment type="caution">
    <text evidence="2">The sequence shown here is derived from an EMBL/GenBank/DDBJ whole genome shotgun (WGS) entry which is preliminary data.</text>
</comment>
<protein>
    <submittedName>
        <fullName evidence="2">Uncharacterized protein</fullName>
    </submittedName>
</protein>
<dbReference type="EMBL" id="CADEAL010001164">
    <property type="protein sequence ID" value="CAB1429723.1"/>
    <property type="molecule type" value="Genomic_DNA"/>
</dbReference>
<name>A0A9N7YL85_PLEPL</name>